<keyword evidence="2" id="KW-0812">Transmembrane</keyword>
<dbReference type="CDD" id="cd05379">
    <property type="entry name" value="CAP_bacterial"/>
    <property type="match status" value="1"/>
</dbReference>
<dbReference type="InterPro" id="IPR029410">
    <property type="entry name" value="CAP_assoc"/>
</dbReference>
<dbReference type="SUPFAM" id="SSF55797">
    <property type="entry name" value="PR-1-like"/>
    <property type="match status" value="1"/>
</dbReference>
<organism evidence="5 6">
    <name type="scientific">Staphylococcus marylandisciuri</name>
    <dbReference type="NCBI Taxonomy" id="2981529"/>
    <lineage>
        <taxon>Bacteria</taxon>
        <taxon>Bacillati</taxon>
        <taxon>Bacillota</taxon>
        <taxon>Bacilli</taxon>
        <taxon>Bacillales</taxon>
        <taxon>Staphylococcaceae</taxon>
        <taxon>Staphylococcus</taxon>
    </lineage>
</organism>
<evidence type="ECO:0000259" key="4">
    <source>
        <dbReference type="Pfam" id="PF14504"/>
    </source>
</evidence>
<dbReference type="Proteomes" id="UP001209553">
    <property type="component" value="Unassembled WGS sequence"/>
</dbReference>
<dbReference type="RefSeq" id="WP_262855055.1">
    <property type="nucleotide sequence ID" value="NZ_JAOPKZ010000004.1"/>
</dbReference>
<keyword evidence="2" id="KW-1133">Transmembrane helix</keyword>
<feature type="domain" description="CAP-associated" evidence="4">
    <location>
        <begin position="69"/>
        <end position="206"/>
    </location>
</feature>
<proteinExistence type="predicted"/>
<accession>A0ABT2QNX3</accession>
<gene>
    <name evidence="5" type="ORF">N9R04_02990</name>
</gene>
<evidence type="ECO:0000313" key="6">
    <source>
        <dbReference type="Proteomes" id="UP001209553"/>
    </source>
</evidence>
<dbReference type="InterPro" id="IPR014044">
    <property type="entry name" value="CAP_dom"/>
</dbReference>
<dbReference type="EMBL" id="JAOPKZ010000004">
    <property type="protein sequence ID" value="MCU5745687.1"/>
    <property type="molecule type" value="Genomic_DNA"/>
</dbReference>
<evidence type="ECO:0000256" key="2">
    <source>
        <dbReference type="SAM" id="Phobius"/>
    </source>
</evidence>
<protein>
    <submittedName>
        <fullName evidence="5">CAP-associated domain-containing protein</fullName>
    </submittedName>
</protein>
<dbReference type="Pfam" id="PF00188">
    <property type="entry name" value="CAP"/>
    <property type="match status" value="1"/>
</dbReference>
<reference evidence="5 6" key="1">
    <citation type="journal article" date="2023" name="Int. J. Syst. Evol. Microbiol.">
        <title>Streptococcus sciuri sp. nov., Staphylococcus marylandisciuri sp. nov. and Staphylococcus americanisciuri sp. nov., isolated from faeces of eastern grey squirrel (Sciurus carolinensis).</title>
        <authorList>
            <person name="Volokhov D.V."/>
            <person name="Zagorodnyaya T.A."/>
            <person name="Furtak V.A."/>
            <person name="Nattanmai G."/>
            <person name="Randall L."/>
            <person name="Jose S."/>
            <person name="Gao Y."/>
            <person name="Eisenberg T."/>
            <person name="Delmonte P."/>
            <person name="Blom J."/>
            <person name="Mitchell K.K."/>
        </authorList>
    </citation>
    <scope>NUCLEOTIDE SEQUENCE [LARGE SCALE GENOMIC DNA]</scope>
    <source>
        <strain evidence="5 6">SQ8-PEA</strain>
    </source>
</reference>
<feature type="compositionally biased region" description="Basic and acidic residues" evidence="1">
    <location>
        <begin position="44"/>
        <end position="54"/>
    </location>
</feature>
<dbReference type="PANTHER" id="PTHR31157:SF26">
    <property type="entry name" value="SCP-LIKE EXTRACELLULAR PROTEIN"/>
    <property type="match status" value="1"/>
</dbReference>
<evidence type="ECO:0000313" key="5">
    <source>
        <dbReference type="EMBL" id="MCU5745687.1"/>
    </source>
</evidence>
<dbReference type="InterPro" id="IPR035940">
    <property type="entry name" value="CAP_sf"/>
</dbReference>
<keyword evidence="2" id="KW-0472">Membrane</keyword>
<comment type="caution">
    <text evidence="5">The sequence shown here is derived from an EMBL/GenBank/DDBJ whole genome shotgun (WGS) entry which is preliminary data.</text>
</comment>
<feature type="region of interest" description="Disordered" evidence="1">
    <location>
        <begin position="40"/>
        <end position="63"/>
    </location>
</feature>
<name>A0ABT2QNX3_9STAP</name>
<evidence type="ECO:0000259" key="3">
    <source>
        <dbReference type="Pfam" id="PF00188"/>
    </source>
</evidence>
<feature type="transmembrane region" description="Helical" evidence="2">
    <location>
        <begin position="6"/>
        <end position="23"/>
    </location>
</feature>
<keyword evidence="6" id="KW-1185">Reference proteome</keyword>
<sequence length="348" mass="40433">MGRIILKVLGVIVVILVIIYLFYSPRLKFDVLKNPNKHSSISSDKAHPSHHTEEAQNTMPKHGIGTWVGKSLNKLTKKFGQADRVYPFYNSYKNYVFKRKNQYYIVSVKDNIIKSVYATGKDVNVQPLKIMESGSHIYENLSINTEPTIRTHHKKYDIELSDHDMKTQALVKFGQIYAQIYMDEQTNEILAVRYLDSEALMNFKPYQTLNDTETREFNHDDKSSPYEQNSNQLLTLYEVTNEMRKLKGLRPLKVDKDVSRIAFLNLYQATSKEDVEFREDVLEDQLKERNILFKSAGQNVGSDFNDVPTLINSWLNSDIHRSRLLSTDYSQMGGEVNDSYYNLIFIEE</sequence>
<dbReference type="Gene3D" id="3.40.33.10">
    <property type="entry name" value="CAP"/>
    <property type="match status" value="1"/>
</dbReference>
<dbReference type="Pfam" id="PF14504">
    <property type="entry name" value="CAP_assoc_N"/>
    <property type="match status" value="1"/>
</dbReference>
<feature type="domain" description="SCP" evidence="3">
    <location>
        <begin position="238"/>
        <end position="339"/>
    </location>
</feature>
<dbReference type="PANTHER" id="PTHR31157">
    <property type="entry name" value="SCP DOMAIN-CONTAINING PROTEIN"/>
    <property type="match status" value="1"/>
</dbReference>
<evidence type="ECO:0000256" key="1">
    <source>
        <dbReference type="SAM" id="MobiDB-lite"/>
    </source>
</evidence>